<feature type="transmembrane region" description="Helical" evidence="1">
    <location>
        <begin position="306"/>
        <end position="323"/>
    </location>
</feature>
<feature type="transmembrane region" description="Helical" evidence="1">
    <location>
        <begin position="344"/>
        <end position="363"/>
    </location>
</feature>
<evidence type="ECO:0000313" key="3">
    <source>
        <dbReference type="Proteomes" id="UP000480303"/>
    </source>
</evidence>
<dbReference type="EMBL" id="BLLI01000046">
    <property type="protein sequence ID" value="GFH42908.1"/>
    <property type="molecule type" value="Genomic_DNA"/>
</dbReference>
<keyword evidence="3" id="KW-1185">Reference proteome</keyword>
<feature type="transmembrane region" description="Helical" evidence="1">
    <location>
        <begin position="153"/>
        <end position="172"/>
    </location>
</feature>
<dbReference type="Proteomes" id="UP000480303">
    <property type="component" value="Unassembled WGS sequence"/>
</dbReference>
<proteinExistence type="predicted"/>
<feature type="transmembrane region" description="Helical" evidence="1">
    <location>
        <begin position="15"/>
        <end position="33"/>
    </location>
</feature>
<feature type="transmembrane region" description="Helical" evidence="1">
    <location>
        <begin position="243"/>
        <end position="261"/>
    </location>
</feature>
<protein>
    <submittedName>
        <fullName evidence="2">Uncharacterized protein</fullName>
    </submittedName>
</protein>
<keyword evidence="1" id="KW-0812">Transmembrane</keyword>
<feature type="transmembrane region" description="Helical" evidence="1">
    <location>
        <begin position="268"/>
        <end position="286"/>
    </location>
</feature>
<evidence type="ECO:0000313" key="2">
    <source>
        <dbReference type="EMBL" id="GFH42908.1"/>
    </source>
</evidence>
<feature type="transmembrane region" description="Helical" evidence="1">
    <location>
        <begin position="369"/>
        <end position="393"/>
    </location>
</feature>
<sequence>MKNVLKAYFKLRKNWLIAFYSLIVLFGVGSMVVDSVNWHSWEKVVDKNMDAYHYREIRDYLGKKTTNNAEVYNTFDNAETYLSLVSIDYSLKTDPRVSAYYAKMPEDFDVFRDQQLAYYKTTDVHYERFQAQNPKWLIYHHGNGAFDVTLNKVGMIGIPLLVFVGLYALVLIIDQWKKLPAFIRSRTGNGNLLGVSQVIYWLVIPFALASVLTVVTEITRPLFIPAKYAVVPWWDILNYSVDYFSYIFAATIFVTFVHALVGNPIYKIITGVGIVLAASIALGNLQNLLGITRFPSPFSPSGLLNAQTFLIFVAVLCLPLTIWMQTKYSLEQESAYIRIRKFSLPFYVLIVFFSIFDFIIPLFMENKGFNVVALILSVIIPIAIILIFAKLVLNKNVLTLIKK</sequence>
<accession>A0A6A0BEZ1</accession>
<keyword evidence="1" id="KW-0472">Membrane</keyword>
<evidence type="ECO:0000256" key="1">
    <source>
        <dbReference type="SAM" id="Phobius"/>
    </source>
</evidence>
<name>A0A6A0BEZ1_9LACT</name>
<keyword evidence="1" id="KW-1133">Transmembrane helix</keyword>
<feature type="transmembrane region" description="Helical" evidence="1">
    <location>
        <begin position="192"/>
        <end position="215"/>
    </location>
</feature>
<gene>
    <name evidence="2" type="ORF">Hs30E_14590</name>
</gene>
<reference evidence="2 3" key="1">
    <citation type="submission" date="2020-02" db="EMBL/GenBank/DDBJ databases">
        <title>Draft genome sequence of Lactococcus sp. Hs30E4-3.</title>
        <authorList>
            <person name="Noda S."/>
            <person name="Yuki M."/>
            <person name="Ohkuma M."/>
        </authorList>
    </citation>
    <scope>NUCLEOTIDE SEQUENCE [LARGE SCALE GENOMIC DNA]</scope>
    <source>
        <strain evidence="2 3">Hs30E4-3</strain>
    </source>
</reference>
<organism evidence="2 3">
    <name type="scientific">Pseudolactococcus hodotermopsidis</name>
    <dbReference type="NCBI Taxonomy" id="2709157"/>
    <lineage>
        <taxon>Bacteria</taxon>
        <taxon>Bacillati</taxon>
        <taxon>Bacillota</taxon>
        <taxon>Bacilli</taxon>
        <taxon>Lactobacillales</taxon>
        <taxon>Streptococcaceae</taxon>
        <taxon>Pseudolactococcus</taxon>
    </lineage>
</organism>
<dbReference type="AlphaFoldDB" id="A0A6A0BEZ1"/>
<comment type="caution">
    <text evidence="2">The sequence shown here is derived from an EMBL/GenBank/DDBJ whole genome shotgun (WGS) entry which is preliminary data.</text>
</comment>
<dbReference type="RefSeq" id="WP_172209317.1">
    <property type="nucleotide sequence ID" value="NZ_BLLI01000046.1"/>
</dbReference>